<dbReference type="HOGENOM" id="CLU_1965762_0_0_6"/>
<feature type="domain" description="Surface-adhesin protein E-like" evidence="2">
    <location>
        <begin position="21"/>
        <end position="123"/>
    </location>
</feature>
<protein>
    <recommendedName>
        <fullName evidence="2">Surface-adhesin protein E-like domain-containing protein</fullName>
    </recommendedName>
</protein>
<feature type="chain" id="PRO_5003066063" description="Surface-adhesin protein E-like domain-containing protein" evidence="1">
    <location>
        <begin position="20"/>
        <end position="127"/>
    </location>
</feature>
<comment type="caution">
    <text evidence="3">The sequence shown here is derived from an EMBL/GenBank/DDBJ whole genome shotgun (WGS) entry which is preliminary data.</text>
</comment>
<feature type="signal peptide" evidence="1">
    <location>
        <begin position="1"/>
        <end position="19"/>
    </location>
</feature>
<evidence type="ECO:0000313" key="3">
    <source>
        <dbReference type="EMBL" id="EFF84430.1"/>
    </source>
</evidence>
<dbReference type="InterPro" id="IPR031939">
    <property type="entry name" value="Adhesin_E-like"/>
</dbReference>
<dbReference type="Proteomes" id="UP000003085">
    <property type="component" value="Unassembled WGS sequence"/>
</dbReference>
<proteinExistence type="predicted"/>
<keyword evidence="1" id="KW-0732">Signal</keyword>
<reference evidence="4" key="1">
    <citation type="submission" date="2010-03" db="EMBL/GenBank/DDBJ databases">
        <title>Complete sequence of Mobiluncus curtisii ATCC 43063.</title>
        <authorList>
            <person name="Muzny D."/>
            <person name="Qin X."/>
            <person name="Deng J."/>
            <person name="Jiang H."/>
            <person name="Liu Y."/>
            <person name="Qu J."/>
            <person name="Song X.-Z."/>
            <person name="Zhang L."/>
            <person name="Thornton R."/>
            <person name="Coyle M."/>
            <person name="Francisco L."/>
            <person name="Jackson L."/>
            <person name="Javaid M."/>
            <person name="Korchina V."/>
            <person name="Kovar C."/>
            <person name="Mata R."/>
            <person name="Mathew T."/>
            <person name="Ngo R."/>
            <person name="Nguyen L."/>
            <person name="Nguyen N."/>
            <person name="Okwuonu G."/>
            <person name="Ongeri F."/>
            <person name="Pham C."/>
            <person name="Simmons D."/>
            <person name="Wilczek-Boney K."/>
            <person name="Hale W."/>
            <person name="Jakkamsetti A."/>
            <person name="Pham P."/>
            <person name="Ruth R."/>
            <person name="San Lucas F."/>
            <person name="Warren J."/>
            <person name="Zhang J."/>
            <person name="Zhao Z."/>
            <person name="Zhou C."/>
            <person name="Zhu D."/>
            <person name="Lee S."/>
            <person name="Bess C."/>
            <person name="Blankenburg K."/>
            <person name="Forbes L."/>
            <person name="Fu Q."/>
            <person name="Gubbala S."/>
            <person name="Hirani K."/>
            <person name="Jayaseelan J.C."/>
            <person name="Lara F."/>
            <person name="Munidasa M."/>
            <person name="Palculict T."/>
            <person name="Patil S."/>
            <person name="Pu L.-L."/>
            <person name="Saada N."/>
            <person name="Tang L."/>
            <person name="Weissenberger G."/>
            <person name="Zhu Y."/>
            <person name="Hemphill L."/>
            <person name="Shang Y."/>
            <person name="Youmans B."/>
            <person name="Ayvaz T."/>
            <person name="Ross M."/>
            <person name="Santibanez J."/>
            <person name="Aqrawi P."/>
            <person name="Gross S."/>
            <person name="Joshi V."/>
            <person name="Fowler G."/>
            <person name="Nazareth L."/>
            <person name="Reid J."/>
            <person name="Worley K."/>
            <person name="Petrosino J."/>
            <person name="Highlander S."/>
            <person name="Gibbs R."/>
            <person name="Gibbs R."/>
        </authorList>
    </citation>
    <scope>NUCLEOTIDE SEQUENCE [LARGE SCALE GENOMIC DNA]</scope>
    <source>
        <strain evidence="4">ATCC 19194</strain>
    </source>
</reference>
<dbReference type="AlphaFoldDB" id="D4XK44"/>
<evidence type="ECO:0000313" key="4">
    <source>
        <dbReference type="Proteomes" id="UP000003085"/>
    </source>
</evidence>
<name>D4XK44_ACIHA</name>
<dbReference type="EMBL" id="ADMT01000035">
    <property type="protein sequence ID" value="EFF84430.1"/>
    <property type="molecule type" value="Genomic_DNA"/>
</dbReference>
<dbReference type="RefSeq" id="WP_004641732.1">
    <property type="nucleotide sequence ID" value="NZ_GG770436.1"/>
</dbReference>
<evidence type="ECO:0000259" key="2">
    <source>
        <dbReference type="Pfam" id="PF16747"/>
    </source>
</evidence>
<accession>D4XK44</accession>
<sequence length="127" mass="14153">MFKILFVCLLAYVPVVAQAEWSPIAGSNERTFYIDKNNVIDKGSTLEFWVKSVIHTDLTKDGQSVGDYSMAKWSVKCDSEEMGVRSYANYGGSKLIFSDHTPYPNYKAIIPESIAQTISVAVCLKSK</sequence>
<evidence type="ECO:0000256" key="1">
    <source>
        <dbReference type="SAM" id="SignalP"/>
    </source>
</evidence>
<dbReference type="Pfam" id="PF16747">
    <property type="entry name" value="Adhesin_E"/>
    <property type="match status" value="1"/>
</dbReference>
<organism evidence="3 4">
    <name type="scientific">Acinetobacter haemolyticus ATCC 19194</name>
    <dbReference type="NCBI Taxonomy" id="707232"/>
    <lineage>
        <taxon>Bacteria</taxon>
        <taxon>Pseudomonadati</taxon>
        <taxon>Pseudomonadota</taxon>
        <taxon>Gammaproteobacteria</taxon>
        <taxon>Moraxellales</taxon>
        <taxon>Moraxellaceae</taxon>
        <taxon>Acinetobacter</taxon>
    </lineage>
</organism>
<gene>
    <name evidence="3" type="ORF">HMP0015_0086</name>
</gene>